<reference evidence="1 2" key="1">
    <citation type="submission" date="2024-03" db="EMBL/GenBank/DDBJ databases">
        <title>Community enrichment and isolation of bacterial strains for fucoidan degradation.</title>
        <authorList>
            <person name="Sichert A."/>
        </authorList>
    </citation>
    <scope>NUCLEOTIDE SEQUENCE [LARGE SCALE GENOMIC DNA]</scope>
    <source>
        <strain evidence="1 2">AS76</strain>
    </source>
</reference>
<organism evidence="1 2">
    <name type="scientific">Neptuniibacter pectenicola</name>
    <dbReference type="NCBI Taxonomy" id="1806669"/>
    <lineage>
        <taxon>Bacteria</taxon>
        <taxon>Pseudomonadati</taxon>
        <taxon>Pseudomonadota</taxon>
        <taxon>Gammaproteobacteria</taxon>
        <taxon>Oceanospirillales</taxon>
        <taxon>Oceanospirillaceae</taxon>
        <taxon>Neptuniibacter</taxon>
    </lineage>
</organism>
<dbReference type="RefSeq" id="WP_342854231.1">
    <property type="nucleotide sequence ID" value="NZ_JBBMRA010000005.1"/>
</dbReference>
<comment type="caution">
    <text evidence="1">The sequence shown here is derived from an EMBL/GenBank/DDBJ whole genome shotgun (WGS) entry which is preliminary data.</text>
</comment>
<proteinExistence type="predicted"/>
<sequence>MALICIKSLPFENDVDVPAMIRSITDDLARGADISIEHITVTWEFIPSRQYAVAGLMPSTQPQSGSHPILVDLHAPSFHNVNCVEAMMECIAFSISKRSRVAYSNIFINYRKINSGHVFDHGGVVRWK</sequence>
<accession>A0ABU9TRG0</accession>
<keyword evidence="2" id="KW-1185">Reference proteome</keyword>
<evidence type="ECO:0000313" key="1">
    <source>
        <dbReference type="EMBL" id="MEM5536300.1"/>
    </source>
</evidence>
<evidence type="ECO:0000313" key="2">
    <source>
        <dbReference type="Proteomes" id="UP001449225"/>
    </source>
</evidence>
<name>A0ABU9TRG0_9GAMM</name>
<protein>
    <submittedName>
        <fullName evidence="1">Uncharacterized protein</fullName>
    </submittedName>
</protein>
<gene>
    <name evidence="1" type="ORF">WNY58_07830</name>
</gene>
<dbReference type="Proteomes" id="UP001449225">
    <property type="component" value="Unassembled WGS sequence"/>
</dbReference>
<dbReference type="EMBL" id="JBBMRA010000005">
    <property type="protein sequence ID" value="MEM5536300.1"/>
    <property type="molecule type" value="Genomic_DNA"/>
</dbReference>